<proteinExistence type="predicted"/>
<evidence type="ECO:0000256" key="1">
    <source>
        <dbReference type="SAM" id="MobiDB-lite"/>
    </source>
</evidence>
<comment type="caution">
    <text evidence="3">The sequence shown here is derived from an EMBL/GenBank/DDBJ whole genome shotgun (WGS) entry which is preliminary data.</text>
</comment>
<protein>
    <submittedName>
        <fullName evidence="3">Uncharacterized protein</fullName>
    </submittedName>
</protein>
<keyword evidence="2" id="KW-0472">Membrane</keyword>
<keyword evidence="2" id="KW-1133">Transmembrane helix</keyword>
<gene>
    <name evidence="3" type="ORF">BOX15_Mlig032324g1</name>
</gene>
<accession>A0A267G7Z2</accession>
<feature type="transmembrane region" description="Helical" evidence="2">
    <location>
        <begin position="7"/>
        <end position="31"/>
    </location>
</feature>
<evidence type="ECO:0000313" key="4">
    <source>
        <dbReference type="Proteomes" id="UP000215902"/>
    </source>
</evidence>
<evidence type="ECO:0000313" key="3">
    <source>
        <dbReference type="EMBL" id="PAA81524.1"/>
    </source>
</evidence>
<keyword evidence="4" id="KW-1185">Reference proteome</keyword>
<feature type="region of interest" description="Disordered" evidence="1">
    <location>
        <begin position="239"/>
        <end position="301"/>
    </location>
</feature>
<keyword evidence="2" id="KW-0812">Transmembrane</keyword>
<dbReference type="EMBL" id="NIVC01000525">
    <property type="protein sequence ID" value="PAA81524.1"/>
    <property type="molecule type" value="Genomic_DNA"/>
</dbReference>
<dbReference type="AlphaFoldDB" id="A0A267G7Z2"/>
<feature type="compositionally biased region" description="Low complexity" evidence="1">
    <location>
        <begin position="245"/>
        <end position="256"/>
    </location>
</feature>
<evidence type="ECO:0000256" key="2">
    <source>
        <dbReference type="SAM" id="Phobius"/>
    </source>
</evidence>
<feature type="region of interest" description="Disordered" evidence="1">
    <location>
        <begin position="321"/>
        <end position="362"/>
    </location>
</feature>
<feature type="compositionally biased region" description="Pro residues" evidence="1">
    <location>
        <begin position="257"/>
        <end position="274"/>
    </location>
</feature>
<organism evidence="3 4">
    <name type="scientific">Macrostomum lignano</name>
    <dbReference type="NCBI Taxonomy" id="282301"/>
    <lineage>
        <taxon>Eukaryota</taxon>
        <taxon>Metazoa</taxon>
        <taxon>Spiralia</taxon>
        <taxon>Lophotrochozoa</taxon>
        <taxon>Platyhelminthes</taxon>
        <taxon>Rhabditophora</taxon>
        <taxon>Macrostomorpha</taxon>
        <taxon>Macrostomida</taxon>
        <taxon>Macrostomidae</taxon>
        <taxon>Macrostomum</taxon>
    </lineage>
</organism>
<feature type="region of interest" description="Disordered" evidence="1">
    <location>
        <begin position="159"/>
        <end position="208"/>
    </location>
</feature>
<sequence length="419" mass="43929">MTLNLGAIIGGVSVALSLVIFLACFLTSGIGPRCCHRLTERCRRQRLRRRRQSAANQVVSIQRLRPLKGDATEALTSPCFVQLPAAPDAVGAKSKRPIGGSQLLFRPIGAGVKSAPNPPRPAPLSSPWRHRLSPPLPPPQMQCLFQMLPQAQQPQLKTLPVSLGNDDDKNKNDVGWQSKPSAAKPHQTQQPSAAIRSTSQNQPLPLPPAVYRRGLSTIQLSLSTIRDCSASGQIPPDCLYAGHGSPSSPASSHKPSSLPPPPPPPLPPAPPPPSQLSSAATEDAYSASAAMETAVSASAPTPAAAAATAVSLRVQIGSAYGSLHQPPVRPLQPLPLKFSKRSNASSSECHDWSPPRPRPPVGAAAAAAATTAAAVWASEDGDVTVFDLEVSSRSTAGRNRGRLNEGLIESGHTDQSSSF</sequence>
<feature type="compositionally biased region" description="Low complexity" evidence="1">
    <location>
        <begin position="275"/>
        <end position="301"/>
    </location>
</feature>
<reference evidence="3 4" key="1">
    <citation type="submission" date="2017-06" db="EMBL/GenBank/DDBJ databases">
        <title>A platform for efficient transgenesis in Macrostomum lignano, a flatworm model organism for stem cell research.</title>
        <authorList>
            <person name="Berezikov E."/>
        </authorList>
    </citation>
    <scope>NUCLEOTIDE SEQUENCE [LARGE SCALE GENOMIC DNA]</scope>
    <source>
        <strain evidence="3">DV1</strain>
        <tissue evidence="3">Whole organism</tissue>
    </source>
</reference>
<feature type="compositionally biased region" description="Polar residues" evidence="1">
    <location>
        <begin position="186"/>
        <end position="203"/>
    </location>
</feature>
<feature type="region of interest" description="Disordered" evidence="1">
    <location>
        <begin position="390"/>
        <end position="419"/>
    </location>
</feature>
<dbReference type="Proteomes" id="UP000215902">
    <property type="component" value="Unassembled WGS sequence"/>
</dbReference>
<feature type="region of interest" description="Disordered" evidence="1">
    <location>
        <begin position="109"/>
        <end position="142"/>
    </location>
</feature>
<name>A0A267G7Z2_9PLAT</name>